<keyword evidence="2" id="KW-0813">Transport</keyword>
<evidence type="ECO:0000256" key="2">
    <source>
        <dbReference type="ARBA" id="ARBA00022448"/>
    </source>
</evidence>
<feature type="transmembrane region" description="Helical" evidence="7">
    <location>
        <begin position="127"/>
        <end position="144"/>
    </location>
</feature>
<dbReference type="PANTHER" id="PTHR36838:SF1">
    <property type="entry name" value="SLR1864 PROTEIN"/>
    <property type="match status" value="1"/>
</dbReference>
<dbReference type="GO" id="GO:0055085">
    <property type="term" value="P:transmembrane transport"/>
    <property type="evidence" value="ECO:0007669"/>
    <property type="project" value="InterPro"/>
</dbReference>
<protein>
    <submittedName>
        <fullName evidence="8">Unannotated protein</fullName>
    </submittedName>
</protein>
<name>A0A6J6DHH7_9ZZZZ</name>
<keyword evidence="4 7" id="KW-0812">Transmembrane</keyword>
<evidence type="ECO:0000256" key="7">
    <source>
        <dbReference type="SAM" id="Phobius"/>
    </source>
</evidence>
<evidence type="ECO:0000256" key="4">
    <source>
        <dbReference type="ARBA" id="ARBA00022692"/>
    </source>
</evidence>
<dbReference type="InterPro" id="IPR004776">
    <property type="entry name" value="Mem_transp_PIN-like"/>
</dbReference>
<dbReference type="EMBL" id="CAEZTC010000113">
    <property type="protein sequence ID" value="CAB4562664.1"/>
    <property type="molecule type" value="Genomic_DNA"/>
</dbReference>
<feature type="transmembrane region" description="Helical" evidence="7">
    <location>
        <begin position="186"/>
        <end position="203"/>
    </location>
</feature>
<feature type="transmembrane region" description="Helical" evidence="7">
    <location>
        <begin position="273"/>
        <end position="295"/>
    </location>
</feature>
<proteinExistence type="predicted"/>
<evidence type="ECO:0000256" key="5">
    <source>
        <dbReference type="ARBA" id="ARBA00022989"/>
    </source>
</evidence>
<sequence length="296" mass="31195">MIGIVIAAFFGGWFVSMVRPLPAHAISLAEKYVLMCALPALIVSSMSRVTIETALFVPIGVAWASMATCAALIVLISRIYSWSPQVTGALLLVAVLGNTSFLGVGMVEGLLSKDHLPAAIAYDQLGTFLALSLWGAFVTSTFGGDEVSLRDLVRRLLRFAPFVALLVSVPVRWLEVPDSVYSVLDGIGRTVAPVAMATVGVRFRLRLSPRVAVPALWGLMVKMLAVPAVVACLVLLTGSGADVMWSTSLLQSAAPPMITAGIVATRAGFDEELVAFVVGMGTIVGFVSVPAFSMLL</sequence>
<reference evidence="8" key="1">
    <citation type="submission" date="2020-05" db="EMBL/GenBank/DDBJ databases">
        <authorList>
            <person name="Chiriac C."/>
            <person name="Salcher M."/>
            <person name="Ghai R."/>
            <person name="Kavagutti S V."/>
        </authorList>
    </citation>
    <scope>NUCLEOTIDE SEQUENCE</scope>
</reference>
<dbReference type="GO" id="GO:0016020">
    <property type="term" value="C:membrane"/>
    <property type="evidence" value="ECO:0007669"/>
    <property type="project" value="UniProtKB-SubCell"/>
</dbReference>
<keyword evidence="6 7" id="KW-0472">Membrane</keyword>
<evidence type="ECO:0000256" key="6">
    <source>
        <dbReference type="ARBA" id="ARBA00023136"/>
    </source>
</evidence>
<evidence type="ECO:0000313" key="8">
    <source>
        <dbReference type="EMBL" id="CAB4562664.1"/>
    </source>
</evidence>
<dbReference type="Pfam" id="PF03547">
    <property type="entry name" value="Mem_trans"/>
    <property type="match status" value="2"/>
</dbReference>
<evidence type="ECO:0000256" key="1">
    <source>
        <dbReference type="ARBA" id="ARBA00004141"/>
    </source>
</evidence>
<dbReference type="PANTHER" id="PTHR36838">
    <property type="entry name" value="AUXIN EFFLUX CARRIER FAMILY PROTEIN"/>
    <property type="match status" value="1"/>
</dbReference>
<comment type="subcellular location">
    <subcellularLocation>
        <location evidence="1">Membrane</location>
        <topology evidence="1">Multi-pass membrane protein</topology>
    </subcellularLocation>
</comment>
<gene>
    <name evidence="8" type="ORF">UFOPK1572_00935</name>
</gene>
<accession>A0A6J6DHH7</accession>
<feature type="transmembrane region" description="Helical" evidence="7">
    <location>
        <begin position="88"/>
        <end position="107"/>
    </location>
</feature>
<feature type="transmembrane region" description="Helical" evidence="7">
    <location>
        <begin position="215"/>
        <end position="236"/>
    </location>
</feature>
<evidence type="ECO:0000256" key="3">
    <source>
        <dbReference type="ARBA" id="ARBA00022475"/>
    </source>
</evidence>
<organism evidence="8">
    <name type="scientific">freshwater metagenome</name>
    <dbReference type="NCBI Taxonomy" id="449393"/>
    <lineage>
        <taxon>unclassified sequences</taxon>
        <taxon>metagenomes</taxon>
        <taxon>ecological metagenomes</taxon>
    </lineage>
</organism>
<feature type="transmembrane region" description="Helical" evidence="7">
    <location>
        <begin position="156"/>
        <end position="174"/>
    </location>
</feature>
<keyword evidence="5 7" id="KW-1133">Transmembrane helix</keyword>
<feature type="transmembrane region" description="Helical" evidence="7">
    <location>
        <begin position="55"/>
        <end position="76"/>
    </location>
</feature>
<dbReference type="AlphaFoldDB" id="A0A6J6DHH7"/>
<keyword evidence="3" id="KW-1003">Cell membrane</keyword>